<evidence type="ECO:0000313" key="3">
    <source>
        <dbReference type="Proteomes" id="UP000770015"/>
    </source>
</evidence>
<sequence>MGKIQMDNMAFDARDMPYSRAPSQGGSIFQPRFDLPRIDQERVTRQRLGMTTGEYDIDSHLRSVIPETDDEDDASPSNLPNKLETESDPVRLMRQCFECETKECKNKFREILDHKDVAAVTKLFAEKPSKAMFFFCLCRREQEVWLRSEGLAGMEDPRRRGRAPRHHPDYRLNRRQYWQNAPPEVMEKIKAYIDASPVTPDAIRAAIWECRCDFLPILTVEGFLKAAEAFTDDPLSRSCTRPRTARHGRPGCVRRGSSRHHRRRRRRPGRPRRDPRRGRMMPALKRMTRVLLPGRGPRFDVVLRWSD</sequence>
<gene>
    <name evidence="2" type="ORF">F5X68DRAFT_215079</name>
</gene>
<proteinExistence type="predicted"/>
<evidence type="ECO:0000313" key="2">
    <source>
        <dbReference type="EMBL" id="KAH6671519.1"/>
    </source>
</evidence>
<reference evidence="2" key="1">
    <citation type="journal article" date="2021" name="Nat. Commun.">
        <title>Genetic determinants of endophytism in the Arabidopsis root mycobiome.</title>
        <authorList>
            <person name="Mesny F."/>
            <person name="Miyauchi S."/>
            <person name="Thiergart T."/>
            <person name="Pickel B."/>
            <person name="Atanasova L."/>
            <person name="Karlsson M."/>
            <person name="Huettel B."/>
            <person name="Barry K.W."/>
            <person name="Haridas S."/>
            <person name="Chen C."/>
            <person name="Bauer D."/>
            <person name="Andreopoulos W."/>
            <person name="Pangilinan J."/>
            <person name="LaButti K."/>
            <person name="Riley R."/>
            <person name="Lipzen A."/>
            <person name="Clum A."/>
            <person name="Drula E."/>
            <person name="Henrissat B."/>
            <person name="Kohler A."/>
            <person name="Grigoriev I.V."/>
            <person name="Martin F.M."/>
            <person name="Hacquard S."/>
        </authorList>
    </citation>
    <scope>NUCLEOTIDE SEQUENCE</scope>
    <source>
        <strain evidence="2">MPI-SDFR-AT-0117</strain>
    </source>
</reference>
<feature type="compositionally biased region" description="Basic residues" evidence="1">
    <location>
        <begin position="256"/>
        <end position="279"/>
    </location>
</feature>
<dbReference type="EMBL" id="JAGSXJ010000028">
    <property type="protein sequence ID" value="KAH6671519.1"/>
    <property type="molecule type" value="Genomic_DNA"/>
</dbReference>
<organism evidence="2 3">
    <name type="scientific">Plectosphaerella plurivora</name>
    <dbReference type="NCBI Taxonomy" id="936078"/>
    <lineage>
        <taxon>Eukaryota</taxon>
        <taxon>Fungi</taxon>
        <taxon>Dikarya</taxon>
        <taxon>Ascomycota</taxon>
        <taxon>Pezizomycotina</taxon>
        <taxon>Sordariomycetes</taxon>
        <taxon>Hypocreomycetidae</taxon>
        <taxon>Glomerellales</taxon>
        <taxon>Plectosphaerellaceae</taxon>
        <taxon>Plectosphaerella</taxon>
    </lineage>
</organism>
<comment type="caution">
    <text evidence="2">The sequence shown here is derived from an EMBL/GenBank/DDBJ whole genome shotgun (WGS) entry which is preliminary data.</text>
</comment>
<keyword evidence="3" id="KW-1185">Reference proteome</keyword>
<feature type="region of interest" description="Disordered" evidence="1">
    <location>
        <begin position="67"/>
        <end position="86"/>
    </location>
</feature>
<protein>
    <submittedName>
        <fullName evidence="2">Uncharacterized protein</fullName>
    </submittedName>
</protein>
<evidence type="ECO:0000256" key="1">
    <source>
        <dbReference type="SAM" id="MobiDB-lite"/>
    </source>
</evidence>
<accession>A0A9P8V414</accession>
<dbReference type="Proteomes" id="UP000770015">
    <property type="component" value="Unassembled WGS sequence"/>
</dbReference>
<dbReference type="AlphaFoldDB" id="A0A9P8V414"/>
<feature type="region of interest" description="Disordered" evidence="1">
    <location>
        <begin position="234"/>
        <end position="283"/>
    </location>
</feature>
<name>A0A9P8V414_9PEZI</name>